<proteinExistence type="predicted"/>
<evidence type="ECO:0000313" key="4">
    <source>
        <dbReference type="Proteomes" id="UP001286313"/>
    </source>
</evidence>
<protein>
    <submittedName>
        <fullName evidence="3">Uncharacterized protein</fullName>
    </submittedName>
</protein>
<feature type="chain" id="PRO_5042172458" evidence="2">
    <location>
        <begin position="27"/>
        <end position="237"/>
    </location>
</feature>
<dbReference type="Proteomes" id="UP001286313">
    <property type="component" value="Unassembled WGS sequence"/>
</dbReference>
<keyword evidence="2" id="KW-0732">Signal</keyword>
<evidence type="ECO:0000256" key="1">
    <source>
        <dbReference type="SAM" id="MobiDB-lite"/>
    </source>
</evidence>
<keyword evidence="4" id="KW-1185">Reference proteome</keyword>
<dbReference type="AlphaFoldDB" id="A0AAE1BMJ8"/>
<evidence type="ECO:0000313" key="3">
    <source>
        <dbReference type="EMBL" id="KAK3851575.1"/>
    </source>
</evidence>
<reference evidence="3" key="1">
    <citation type="submission" date="2023-10" db="EMBL/GenBank/DDBJ databases">
        <title>Genome assemblies of two species of porcelain crab, Petrolisthes cinctipes and Petrolisthes manimaculis (Anomura: Porcellanidae).</title>
        <authorList>
            <person name="Angst P."/>
        </authorList>
    </citation>
    <scope>NUCLEOTIDE SEQUENCE</scope>
    <source>
        <strain evidence="3">PB745_01</strain>
        <tissue evidence="3">Gill</tissue>
    </source>
</reference>
<name>A0AAE1BMJ8_PETCI</name>
<gene>
    <name evidence="3" type="ORF">Pcinc_041789</name>
</gene>
<feature type="region of interest" description="Disordered" evidence="1">
    <location>
        <begin position="216"/>
        <end position="237"/>
    </location>
</feature>
<accession>A0AAE1BMJ8</accession>
<dbReference type="EMBL" id="JAWQEG010007834">
    <property type="protein sequence ID" value="KAK3851575.1"/>
    <property type="molecule type" value="Genomic_DNA"/>
</dbReference>
<feature type="compositionally biased region" description="Low complexity" evidence="1">
    <location>
        <begin position="222"/>
        <end position="237"/>
    </location>
</feature>
<sequence length="237" mass="25535">MHAPCITPSGFIPLACLLCLSWVEEAKVVPSASHPFCPSLYLLRRAWTRARKAASSRQVSIQWADPFLAYELGLTQSALPHAQPAPAPLTGRVTVTHTGDFPSGNRVTHSGEPTLTLLSCATVCGDPPLEDLLSRGYSLLFPSTVASGEVVSQDLISTPGLNLRVESPLRTPSGHSDLRMLLPFIPRLLQLLPHLLRVRSHVLLQSLYFTTSSISSGPYPAPNSSLSPPSSLSSPYH</sequence>
<comment type="caution">
    <text evidence="3">The sequence shown here is derived from an EMBL/GenBank/DDBJ whole genome shotgun (WGS) entry which is preliminary data.</text>
</comment>
<evidence type="ECO:0000256" key="2">
    <source>
        <dbReference type="SAM" id="SignalP"/>
    </source>
</evidence>
<feature type="signal peptide" evidence="2">
    <location>
        <begin position="1"/>
        <end position="26"/>
    </location>
</feature>
<organism evidence="3 4">
    <name type="scientific">Petrolisthes cinctipes</name>
    <name type="common">Flat porcelain crab</name>
    <dbReference type="NCBI Taxonomy" id="88211"/>
    <lineage>
        <taxon>Eukaryota</taxon>
        <taxon>Metazoa</taxon>
        <taxon>Ecdysozoa</taxon>
        <taxon>Arthropoda</taxon>
        <taxon>Crustacea</taxon>
        <taxon>Multicrustacea</taxon>
        <taxon>Malacostraca</taxon>
        <taxon>Eumalacostraca</taxon>
        <taxon>Eucarida</taxon>
        <taxon>Decapoda</taxon>
        <taxon>Pleocyemata</taxon>
        <taxon>Anomura</taxon>
        <taxon>Galatheoidea</taxon>
        <taxon>Porcellanidae</taxon>
        <taxon>Petrolisthes</taxon>
    </lineage>
</organism>